<reference evidence="1 2" key="1">
    <citation type="submission" date="2017-08" db="EMBL/GenBank/DDBJ databases">
        <title>Infants hospitalized years apart are colonized by the same room-sourced microbial strains.</title>
        <authorList>
            <person name="Brooks B."/>
            <person name="Olm M.R."/>
            <person name="Firek B.A."/>
            <person name="Baker R."/>
            <person name="Thomas B.C."/>
            <person name="Morowitz M.J."/>
            <person name="Banfield J.F."/>
        </authorList>
    </citation>
    <scope>NUCLEOTIDE SEQUENCE [LARGE SCALE GENOMIC DNA]</scope>
    <source>
        <strain evidence="1">S2_009_000_R2_73</strain>
    </source>
</reference>
<name>A0A2W5GPU7_9HYPH</name>
<gene>
    <name evidence="1" type="ORF">DI595_19130</name>
</gene>
<evidence type="ECO:0000313" key="1">
    <source>
        <dbReference type="EMBL" id="PZP45272.1"/>
    </source>
</evidence>
<proteinExistence type="predicted"/>
<comment type="caution">
    <text evidence="1">The sequence shown here is derived from an EMBL/GenBank/DDBJ whole genome shotgun (WGS) entry which is preliminary data.</text>
</comment>
<accession>A0A2W5GPU7</accession>
<evidence type="ECO:0000313" key="2">
    <source>
        <dbReference type="Proteomes" id="UP000249769"/>
    </source>
</evidence>
<dbReference type="AlphaFoldDB" id="A0A2W5GPU7"/>
<organism evidence="1 2">
    <name type="scientific">Agrobacterium fabrum</name>
    <dbReference type="NCBI Taxonomy" id="1176649"/>
    <lineage>
        <taxon>Bacteria</taxon>
        <taxon>Pseudomonadati</taxon>
        <taxon>Pseudomonadota</taxon>
        <taxon>Alphaproteobacteria</taxon>
        <taxon>Hyphomicrobiales</taxon>
        <taxon>Rhizobiaceae</taxon>
        <taxon>Rhizobium/Agrobacterium group</taxon>
        <taxon>Agrobacterium</taxon>
        <taxon>Agrobacterium tumefaciens complex</taxon>
    </lineage>
</organism>
<protein>
    <submittedName>
        <fullName evidence="1">Uncharacterized protein</fullName>
    </submittedName>
</protein>
<dbReference type="EMBL" id="QFOL01000326">
    <property type="protein sequence ID" value="PZP45272.1"/>
    <property type="molecule type" value="Genomic_DNA"/>
</dbReference>
<sequence>MSNPSNFTLNEILARKAEARRVRANLSFAEKIRIVEKMRERLAPFKAVRDKNKAGAASQETVRR</sequence>
<dbReference type="Proteomes" id="UP000249769">
    <property type="component" value="Unassembled WGS sequence"/>
</dbReference>